<proteinExistence type="predicted"/>
<reference evidence="2" key="1">
    <citation type="submission" date="2020-02" db="EMBL/GenBank/DDBJ databases">
        <authorList>
            <person name="Meier V. D."/>
        </authorList>
    </citation>
    <scope>NUCLEOTIDE SEQUENCE</scope>
    <source>
        <strain evidence="2">AVDCRST_MAG40</strain>
    </source>
</reference>
<gene>
    <name evidence="2" type="ORF">AVDCRST_MAG40-3455</name>
</gene>
<evidence type="ECO:0000256" key="1">
    <source>
        <dbReference type="SAM" id="MobiDB-lite"/>
    </source>
</evidence>
<organism evidence="2">
    <name type="scientific">uncultured Gemmatimonadaceae bacterium</name>
    <dbReference type="NCBI Taxonomy" id="246130"/>
    <lineage>
        <taxon>Bacteria</taxon>
        <taxon>Pseudomonadati</taxon>
        <taxon>Gemmatimonadota</taxon>
        <taxon>Gemmatimonadia</taxon>
        <taxon>Gemmatimonadales</taxon>
        <taxon>Gemmatimonadaceae</taxon>
        <taxon>environmental samples</taxon>
    </lineage>
</organism>
<protein>
    <submittedName>
        <fullName evidence="2">Uncharacterized protein</fullName>
    </submittedName>
</protein>
<dbReference type="AlphaFoldDB" id="A0A6J4MP76"/>
<feature type="non-terminal residue" evidence="2">
    <location>
        <position position="1"/>
    </location>
</feature>
<evidence type="ECO:0000313" key="2">
    <source>
        <dbReference type="EMBL" id="CAA9360618.1"/>
    </source>
</evidence>
<accession>A0A6J4MP76</accession>
<feature type="region of interest" description="Disordered" evidence="1">
    <location>
        <begin position="1"/>
        <end position="25"/>
    </location>
</feature>
<feature type="compositionally biased region" description="Low complexity" evidence="1">
    <location>
        <begin position="1"/>
        <end position="12"/>
    </location>
</feature>
<dbReference type="EMBL" id="CADCTX010000952">
    <property type="protein sequence ID" value="CAA9360618.1"/>
    <property type="molecule type" value="Genomic_DNA"/>
</dbReference>
<feature type="non-terminal residue" evidence="2">
    <location>
        <position position="25"/>
    </location>
</feature>
<sequence length="25" mass="2491">PARGRAAGALGRRPGRHPASLPAVV</sequence>
<name>A0A6J4MP76_9BACT</name>